<dbReference type="GO" id="GO:0008237">
    <property type="term" value="F:metallopeptidase activity"/>
    <property type="evidence" value="ECO:0007669"/>
    <property type="project" value="UniProtKB-KW"/>
</dbReference>
<evidence type="ECO:0000313" key="7">
    <source>
        <dbReference type="Proteomes" id="UP001220610"/>
    </source>
</evidence>
<dbReference type="Gene3D" id="3.40.390.10">
    <property type="entry name" value="Collagenase (Catalytic Domain)"/>
    <property type="match status" value="1"/>
</dbReference>
<keyword evidence="2" id="KW-0732">Signal</keyword>
<proteinExistence type="predicted"/>
<sequence length="835" mass="94656">MYKRILTISSFLLATQLPAFSQVPIPSIPGLSIGNTDNTDTARKPAPPPPDARNQIKPYSELITAGYTTSRGMFTIHQKKDSFYFELPASLLNRDIMVINRLVKGPGGTGVYSGEELGQQTIRFTRSAIDSAIRLSYVSVMGSADSSQQIAKAVRNSYSDPVAFVFPIKAIHPDSGSFVIDATQYIRTTGNLFNDIAHQALSGAIDLRSLKDILVESVRTFPINVEMVTSKNGLTKPSPVMSSGGSSSSMANPQPTTVVVNTSFILLPEKPMQQRYMDPRVGYFADYELRFADQQQKMEQRKFIHRWRLEPRPEDMKKWKKGELVEPQQPIVIYIDPATPKQWRKHLIAGINDWQQAFEQAGFKNAIIGKEWPENDPAMQLDDARFSVIRYLPSEQMNAYGPNIHDPRSGEIIQTQIGWYHNVMNLLRNWYFIQAAPNDPQARKPIFDDALMGNLIRFVSSHEVGHTLGLRHNFGSSSCTPVDSLRSRSYLARHRHTASIMDYARFNYVAQPEDNIPQHLLFPGIGDYDRWAIEWGYKHTTASFEEDKKAMGQLIVSRTAGNPRLWFGDGESKRFDPRCQTEDLGDNPMKANSYGIKNLQRIMANLPEWTEEPGGTYTTMEELYKEVQGQFTRYITHVSRFIGGARQTLHSEQQTGDIFEPVSQALQEEALRFFDEQLFTTPSWLLNPKVTSKVGIPAYPDFVEDLQAKAINSLMDIVTINKLLVNQQLYGSKAYPLAEYISALHGLIWKELPTGNITSVYRRNLQKNYIGNLQQVLLDNQPENTENDAYSLMRQEMVLLQEELTAALGKSTDKMSRYHLSDLIARIKKTLDEKK</sequence>
<dbReference type="EMBL" id="CP119311">
    <property type="protein sequence ID" value="WEK34864.1"/>
    <property type="molecule type" value="Genomic_DNA"/>
</dbReference>
<dbReference type="Pfam" id="PF17148">
    <property type="entry name" value="DUF5117"/>
    <property type="match status" value="1"/>
</dbReference>
<evidence type="ECO:0000259" key="5">
    <source>
        <dbReference type="Pfam" id="PF17162"/>
    </source>
</evidence>
<dbReference type="Proteomes" id="UP001220610">
    <property type="component" value="Chromosome"/>
</dbReference>
<feature type="chain" id="PRO_5042566768" evidence="2">
    <location>
        <begin position="22"/>
        <end position="835"/>
    </location>
</feature>
<feature type="domain" description="DUF5117" evidence="4">
    <location>
        <begin position="114"/>
        <end position="312"/>
    </location>
</feature>
<evidence type="ECO:0000256" key="1">
    <source>
        <dbReference type="SAM" id="MobiDB-lite"/>
    </source>
</evidence>
<dbReference type="SUPFAM" id="SSF55486">
    <property type="entry name" value="Metalloproteases ('zincins'), catalytic domain"/>
    <property type="match status" value="1"/>
</dbReference>
<dbReference type="InterPro" id="IPR033413">
    <property type="entry name" value="DUF5117"/>
</dbReference>
<dbReference type="Pfam" id="PF17162">
    <property type="entry name" value="DUF5118"/>
    <property type="match status" value="1"/>
</dbReference>
<protein>
    <submittedName>
        <fullName evidence="6">Zinc-dependent metalloprotease</fullName>
    </submittedName>
</protein>
<feature type="domain" description="DUF5118" evidence="5">
    <location>
        <begin position="56"/>
        <end position="105"/>
    </location>
</feature>
<dbReference type="AlphaFoldDB" id="A0AAJ6BGL3"/>
<organism evidence="6 7">
    <name type="scientific">Candidatus Pseudobacter hemicellulosilyticus</name>
    <dbReference type="NCBI Taxonomy" id="3121375"/>
    <lineage>
        <taxon>Bacteria</taxon>
        <taxon>Pseudomonadati</taxon>
        <taxon>Bacteroidota</taxon>
        <taxon>Chitinophagia</taxon>
        <taxon>Chitinophagales</taxon>
        <taxon>Chitinophagaceae</taxon>
        <taxon>Pseudobacter</taxon>
    </lineage>
</organism>
<dbReference type="CDD" id="cd04276">
    <property type="entry name" value="ZnMc_MMP_like_2"/>
    <property type="match status" value="1"/>
</dbReference>
<keyword evidence="6" id="KW-0645">Protease</keyword>
<evidence type="ECO:0000313" key="6">
    <source>
        <dbReference type="EMBL" id="WEK34864.1"/>
    </source>
</evidence>
<dbReference type="InterPro" id="IPR033428">
    <property type="entry name" value="DUF5118"/>
</dbReference>
<dbReference type="InterPro" id="IPR024079">
    <property type="entry name" value="MetalloPept_cat_dom_sf"/>
</dbReference>
<evidence type="ECO:0000259" key="4">
    <source>
        <dbReference type="Pfam" id="PF17148"/>
    </source>
</evidence>
<feature type="signal peptide" evidence="2">
    <location>
        <begin position="1"/>
        <end position="21"/>
    </location>
</feature>
<keyword evidence="6" id="KW-0378">Hydrolase</keyword>
<dbReference type="PANTHER" id="PTHR38478:SF1">
    <property type="entry name" value="ZINC DEPENDENT METALLOPROTEASE DOMAIN LIPOPROTEIN"/>
    <property type="match status" value="1"/>
</dbReference>
<gene>
    <name evidence="6" type="ORF">P0Y53_20445</name>
</gene>
<dbReference type="PANTHER" id="PTHR38478">
    <property type="entry name" value="PEPTIDASE M1A AND M12B"/>
    <property type="match status" value="1"/>
</dbReference>
<feature type="region of interest" description="Disordered" evidence="1">
    <location>
        <begin position="31"/>
        <end position="56"/>
    </location>
</feature>
<reference evidence="6" key="1">
    <citation type="submission" date="2023-03" db="EMBL/GenBank/DDBJ databases">
        <title>Andean soil-derived lignocellulolytic bacterial consortium as a source of novel taxa and putative plastic-active enzymes.</title>
        <authorList>
            <person name="Diaz-Garcia L."/>
            <person name="Chuvochina M."/>
            <person name="Feuerriegel G."/>
            <person name="Bunk B."/>
            <person name="Sproer C."/>
            <person name="Streit W.R."/>
            <person name="Rodriguez L.M."/>
            <person name="Overmann J."/>
            <person name="Jimenez D.J."/>
        </authorList>
    </citation>
    <scope>NUCLEOTIDE SEQUENCE</scope>
    <source>
        <strain evidence="6">MAG 7</strain>
    </source>
</reference>
<name>A0AAJ6BGL3_9BACT</name>
<dbReference type="InterPro" id="IPR034032">
    <property type="entry name" value="Zn_MMP-like_bac"/>
</dbReference>
<feature type="domain" description="EcxA zinc-binding" evidence="3">
    <location>
        <begin position="446"/>
        <end position="753"/>
    </location>
</feature>
<evidence type="ECO:0000259" key="3">
    <source>
        <dbReference type="Pfam" id="PF16313"/>
    </source>
</evidence>
<dbReference type="Pfam" id="PF16313">
    <property type="entry name" value="DUF4953"/>
    <property type="match status" value="1"/>
</dbReference>
<keyword evidence="6" id="KW-0482">Metalloprotease</keyword>
<evidence type="ECO:0000256" key="2">
    <source>
        <dbReference type="SAM" id="SignalP"/>
    </source>
</evidence>
<accession>A0AAJ6BGL3</accession>
<dbReference type="InterPro" id="IPR032534">
    <property type="entry name" value="EcxA_zinc-bd"/>
</dbReference>